<organism evidence="4 5">
    <name type="scientific">Gregarina niphandrodes</name>
    <name type="common">Septate eugregarine</name>
    <dbReference type="NCBI Taxonomy" id="110365"/>
    <lineage>
        <taxon>Eukaryota</taxon>
        <taxon>Sar</taxon>
        <taxon>Alveolata</taxon>
        <taxon>Apicomplexa</taxon>
        <taxon>Conoidasida</taxon>
        <taxon>Gregarinasina</taxon>
        <taxon>Eugregarinorida</taxon>
        <taxon>Gregarinidae</taxon>
        <taxon>Gregarina</taxon>
    </lineage>
</organism>
<reference evidence="4" key="1">
    <citation type="submission" date="2013-12" db="EMBL/GenBank/DDBJ databases">
        <authorList>
            <person name="Omoto C.K."/>
            <person name="Sibley D."/>
            <person name="Venepally P."/>
            <person name="Hadjithomas M."/>
            <person name="Karamycheva S."/>
            <person name="Brunk B."/>
            <person name="Roos D."/>
            <person name="Caler E."/>
            <person name="Lorenzi H."/>
        </authorList>
    </citation>
    <scope>NUCLEOTIDE SEQUENCE</scope>
</reference>
<dbReference type="EMBL" id="AFNH02000510">
    <property type="protein sequence ID" value="EZG67545.1"/>
    <property type="molecule type" value="Genomic_DNA"/>
</dbReference>
<dbReference type="PANTHER" id="PTHR18860">
    <property type="entry name" value="14-3-3 PROTEIN"/>
    <property type="match status" value="1"/>
</dbReference>
<comment type="caution">
    <text evidence="4">The sequence shown here is derived from an EMBL/GenBank/DDBJ whole genome shotgun (WGS) entry which is preliminary data.</text>
</comment>
<evidence type="ECO:0000256" key="2">
    <source>
        <dbReference type="PIRSR" id="PIRSR000868-1"/>
    </source>
</evidence>
<protein>
    <submittedName>
        <fullName evidence="4">14-3-3 protein epsilon</fullName>
    </submittedName>
</protein>
<accession>A0A023B7P0</accession>
<dbReference type="InterPro" id="IPR023410">
    <property type="entry name" value="14-3-3_domain"/>
</dbReference>
<sequence>MSPTAPLTNERDVIVYKAKLAEQAERYDEMAESMKELVRTAAKDTPLTVEERNLLSVAFKNAVGARRASLRIINSLENKQRQRAQLEYVEITKAYQQKVTEELSTICEDIIQLLQEHLLQSVEEDVEAQVFYWKMKGDYYRYLCEFAGEANKAKATEAAKEAYERATDIAAKELNATHPVRLGLALNYSVFHYEILSHPEIACQIAKSAFDDAISQLESVDEESYRDSTLIMQLLRDNLTLWTTDAETAAAAVAPAAPVAVEPEAEK</sequence>
<dbReference type="GeneID" id="22912491"/>
<keyword evidence="5" id="KW-1185">Reference proteome</keyword>
<evidence type="ECO:0000256" key="1">
    <source>
        <dbReference type="ARBA" id="ARBA00006141"/>
    </source>
</evidence>
<dbReference type="PRINTS" id="PR00305">
    <property type="entry name" value="1433ZETA"/>
</dbReference>
<dbReference type="OMA" id="CNDVLXT"/>
<dbReference type="OrthoDB" id="10260625at2759"/>
<dbReference type="CDD" id="cd08774">
    <property type="entry name" value="14-3-3"/>
    <property type="match status" value="1"/>
</dbReference>
<evidence type="ECO:0000259" key="3">
    <source>
        <dbReference type="SMART" id="SM00101"/>
    </source>
</evidence>
<dbReference type="VEuPathDB" id="CryptoDB:GNI_067850"/>
<dbReference type="InterPro" id="IPR036815">
    <property type="entry name" value="14-3-3_dom_sf"/>
</dbReference>
<evidence type="ECO:0000313" key="5">
    <source>
        <dbReference type="Proteomes" id="UP000019763"/>
    </source>
</evidence>
<dbReference type="SUPFAM" id="SSF48445">
    <property type="entry name" value="14-3-3 protein"/>
    <property type="match status" value="1"/>
</dbReference>
<dbReference type="InterPro" id="IPR000308">
    <property type="entry name" value="14-3-3"/>
</dbReference>
<feature type="site" description="Interaction with phosphoserine on interacting protein" evidence="2">
    <location>
        <position position="67"/>
    </location>
</feature>
<comment type="similarity">
    <text evidence="1">Belongs to the 14-3-3 family.</text>
</comment>
<dbReference type="eggNOG" id="KOG0841">
    <property type="taxonomic scope" value="Eukaryota"/>
</dbReference>
<evidence type="ECO:0000313" key="4">
    <source>
        <dbReference type="EMBL" id="EZG67545.1"/>
    </source>
</evidence>
<feature type="domain" description="14-3-3" evidence="3">
    <location>
        <begin position="11"/>
        <end position="256"/>
    </location>
</feature>
<dbReference type="Proteomes" id="UP000019763">
    <property type="component" value="Unassembled WGS sequence"/>
</dbReference>
<dbReference type="RefSeq" id="XP_011130206.1">
    <property type="nucleotide sequence ID" value="XM_011131904.1"/>
</dbReference>
<dbReference type="PIRSF" id="PIRSF000868">
    <property type="entry name" value="14-3-3"/>
    <property type="match status" value="1"/>
</dbReference>
<dbReference type="Pfam" id="PF00244">
    <property type="entry name" value="14-3-3"/>
    <property type="match status" value="1"/>
</dbReference>
<gene>
    <name evidence="4" type="ORF">GNI_067850</name>
</gene>
<dbReference type="SMART" id="SM00101">
    <property type="entry name" value="14_3_3"/>
    <property type="match status" value="1"/>
</dbReference>
<feature type="site" description="Interaction with phosphoserine on interacting protein" evidence="2">
    <location>
        <position position="141"/>
    </location>
</feature>
<proteinExistence type="inferred from homology"/>
<dbReference type="AlphaFoldDB" id="A0A023B7P0"/>
<dbReference type="Gene3D" id="1.20.190.20">
    <property type="entry name" value="14-3-3 domain"/>
    <property type="match status" value="1"/>
</dbReference>
<name>A0A023B7P0_GRENI</name>